<organism evidence="1 2">
    <name type="scientific">Litorisediminicola beolgyonensis</name>
    <dbReference type="NCBI Taxonomy" id="1173614"/>
    <lineage>
        <taxon>Bacteria</taxon>
        <taxon>Pseudomonadati</taxon>
        <taxon>Pseudomonadota</taxon>
        <taxon>Alphaproteobacteria</taxon>
        <taxon>Rhodobacterales</taxon>
        <taxon>Paracoccaceae</taxon>
        <taxon>Litorisediminicola</taxon>
    </lineage>
</organism>
<dbReference type="PROSITE" id="PS51257">
    <property type="entry name" value="PROKAR_LIPOPROTEIN"/>
    <property type="match status" value="1"/>
</dbReference>
<comment type="caution">
    <text evidence="1">The sequence shown here is derived from an EMBL/GenBank/DDBJ whole genome shotgun (WGS) entry which is preliminary data.</text>
</comment>
<protein>
    <recommendedName>
        <fullName evidence="3">Lipoprotein</fullName>
    </recommendedName>
</protein>
<proteinExistence type="predicted"/>
<evidence type="ECO:0000313" key="2">
    <source>
        <dbReference type="Proteomes" id="UP001597135"/>
    </source>
</evidence>
<sequence length="106" mass="11120">MRRVAGLCLGLALAACTPQQQDQIARDAARSTVNRVLLERYPGLPLGPAIDCIIDNASAQQILALAAKTVGGPDAASYEIVGRIVQKPETIRCLAVEGAPVLLESL</sequence>
<keyword evidence="2" id="KW-1185">Reference proteome</keyword>
<dbReference type="Proteomes" id="UP001597135">
    <property type="component" value="Unassembled WGS sequence"/>
</dbReference>
<accession>A0ABW3ZCW9</accession>
<dbReference type="RefSeq" id="WP_386801093.1">
    <property type="nucleotide sequence ID" value="NZ_JBHTMU010000001.1"/>
</dbReference>
<name>A0ABW3ZCW9_9RHOB</name>
<evidence type="ECO:0008006" key="3">
    <source>
        <dbReference type="Google" id="ProtNLM"/>
    </source>
</evidence>
<dbReference type="EMBL" id="JBHTMU010000001">
    <property type="protein sequence ID" value="MFD1341037.1"/>
    <property type="molecule type" value="Genomic_DNA"/>
</dbReference>
<reference evidence="2" key="1">
    <citation type="journal article" date="2019" name="Int. J. Syst. Evol. Microbiol.">
        <title>The Global Catalogue of Microorganisms (GCM) 10K type strain sequencing project: providing services to taxonomists for standard genome sequencing and annotation.</title>
        <authorList>
            <consortium name="The Broad Institute Genomics Platform"/>
            <consortium name="The Broad Institute Genome Sequencing Center for Infectious Disease"/>
            <person name="Wu L."/>
            <person name="Ma J."/>
        </authorList>
    </citation>
    <scope>NUCLEOTIDE SEQUENCE [LARGE SCALE GENOMIC DNA]</scope>
    <source>
        <strain evidence="2">CCUG 62953</strain>
    </source>
</reference>
<evidence type="ECO:0000313" key="1">
    <source>
        <dbReference type="EMBL" id="MFD1341037.1"/>
    </source>
</evidence>
<gene>
    <name evidence="1" type="ORF">ACFQ4E_01225</name>
</gene>